<keyword evidence="1" id="KW-0472">Membrane</keyword>
<evidence type="ECO:0000313" key="2">
    <source>
        <dbReference type="EMBL" id="AKV58313.1"/>
    </source>
</evidence>
<gene>
    <name evidence="2" type="ORF">AK829_03065</name>
</gene>
<dbReference type="RefSeq" id="WP_052204140.1">
    <property type="nucleotide sequence ID" value="NZ_CP012342.1"/>
</dbReference>
<keyword evidence="1" id="KW-1133">Transmembrane helix</keyword>
<keyword evidence="3" id="KW-1185">Reference proteome</keyword>
<keyword evidence="1" id="KW-0812">Transmembrane</keyword>
<dbReference type="Proteomes" id="UP000060016">
    <property type="component" value="Chromosome"/>
</dbReference>
<feature type="transmembrane region" description="Helical" evidence="1">
    <location>
        <begin position="89"/>
        <end position="113"/>
    </location>
</feature>
<proteinExistence type="predicted"/>
<feature type="transmembrane region" description="Helical" evidence="1">
    <location>
        <begin position="12"/>
        <end position="35"/>
    </location>
</feature>
<evidence type="ECO:0000256" key="1">
    <source>
        <dbReference type="SAM" id="Phobius"/>
    </source>
</evidence>
<dbReference type="EMBL" id="CP012342">
    <property type="protein sequence ID" value="AKV58313.1"/>
    <property type="molecule type" value="Genomic_DNA"/>
</dbReference>
<sequence length="123" mass="12775">MTETEEQPRRGWIKAMPYLLLAAYVLVPLVLIPAAGSSAPAATIVFLFGTAGLVSLIDATLFRPTYSIPLLCGVGFWLAKVLYLNEGTFVYGIGCVAIAGLCSWLGGVIGGVIGGRVSAGANK</sequence>
<accession>A0A0K1RA93</accession>
<organism evidence="2 3">
    <name type="scientific">Corynebacterium riegelii</name>
    <dbReference type="NCBI Taxonomy" id="156976"/>
    <lineage>
        <taxon>Bacteria</taxon>
        <taxon>Bacillati</taxon>
        <taxon>Actinomycetota</taxon>
        <taxon>Actinomycetes</taxon>
        <taxon>Mycobacteriales</taxon>
        <taxon>Corynebacteriaceae</taxon>
        <taxon>Corynebacterium</taxon>
    </lineage>
</organism>
<evidence type="ECO:0000313" key="3">
    <source>
        <dbReference type="Proteomes" id="UP000060016"/>
    </source>
</evidence>
<dbReference type="KEGG" id="crie:AK829_03065"/>
<feature type="transmembrane region" description="Helical" evidence="1">
    <location>
        <begin position="66"/>
        <end position="83"/>
    </location>
</feature>
<dbReference type="AlphaFoldDB" id="A0A0K1RA93"/>
<name>A0A0K1RA93_9CORY</name>
<protein>
    <submittedName>
        <fullName evidence="2">Uncharacterized protein</fullName>
    </submittedName>
</protein>
<dbReference type="PATRIC" id="fig|156976.3.peg.604"/>
<dbReference type="STRING" id="156976.AK829_03065"/>
<reference evidence="2 3" key="1">
    <citation type="submission" date="2015-08" db="EMBL/GenBank/DDBJ databases">
        <authorList>
            <person name="Babu N.S."/>
            <person name="Beckwith C.J."/>
            <person name="Beseler K.G."/>
            <person name="Brison A."/>
            <person name="Carone J.V."/>
            <person name="Caskin T.P."/>
            <person name="Diamond M."/>
            <person name="Durham M.E."/>
            <person name="Foxe J.M."/>
            <person name="Go M."/>
            <person name="Henderson B.A."/>
            <person name="Jones I.B."/>
            <person name="McGettigan J.A."/>
            <person name="Micheletti S.J."/>
            <person name="Nasrallah M.E."/>
            <person name="Ortiz D."/>
            <person name="Piller C.R."/>
            <person name="Privatt S.R."/>
            <person name="Schneider S.L."/>
            <person name="Sharp S."/>
            <person name="Smith T.C."/>
            <person name="Stanton J.D."/>
            <person name="Ullery H.E."/>
            <person name="Wilson R.J."/>
            <person name="Serrano M.G."/>
            <person name="Buck G."/>
            <person name="Lee V."/>
            <person name="Wang Y."/>
            <person name="Carvalho R."/>
            <person name="Voegtly L."/>
            <person name="Shi R."/>
            <person name="Duckworth R."/>
            <person name="Johnson A."/>
            <person name="Loviza R."/>
            <person name="Walstead R."/>
            <person name="Shah Z."/>
            <person name="Kiflezghi M."/>
            <person name="Wade K."/>
            <person name="Ball S.L."/>
            <person name="Bradley K.W."/>
            <person name="Asai D.J."/>
            <person name="Bowman C.A."/>
            <person name="Russell D.A."/>
            <person name="Pope W.H."/>
            <person name="Jacobs-Sera D."/>
            <person name="Hendrix R.W."/>
            <person name="Hatfull G.F."/>
        </authorList>
    </citation>
    <scope>NUCLEOTIDE SEQUENCE [LARGE SCALE GENOMIC DNA]</scope>
    <source>
        <strain evidence="2 3">PUDD_83A45</strain>
    </source>
</reference>